<reference evidence="1" key="1">
    <citation type="submission" date="2020-09" db="EMBL/GenBank/DDBJ databases">
        <title>Genome-Enabled Discovery of Anthraquinone Biosynthesis in Senna tora.</title>
        <authorList>
            <person name="Kang S.-H."/>
            <person name="Pandey R.P."/>
            <person name="Lee C.-M."/>
            <person name="Sim J.-S."/>
            <person name="Jeong J.-T."/>
            <person name="Choi B.-S."/>
            <person name="Jung M."/>
            <person name="Ginzburg D."/>
            <person name="Zhao K."/>
            <person name="Won S.Y."/>
            <person name="Oh T.-J."/>
            <person name="Yu Y."/>
            <person name="Kim N.-H."/>
            <person name="Lee O.R."/>
            <person name="Lee T.-H."/>
            <person name="Bashyal P."/>
            <person name="Kim T.-S."/>
            <person name="Lee W.-H."/>
            <person name="Kawkins C."/>
            <person name="Kim C.-K."/>
            <person name="Kim J.S."/>
            <person name="Ahn B.O."/>
            <person name="Rhee S.Y."/>
            <person name="Sohng J.K."/>
        </authorList>
    </citation>
    <scope>NUCLEOTIDE SEQUENCE</scope>
    <source>
        <tissue evidence="1">Leaf</tissue>
    </source>
</reference>
<evidence type="ECO:0000313" key="1">
    <source>
        <dbReference type="EMBL" id="KAF7818841.1"/>
    </source>
</evidence>
<evidence type="ECO:0000313" key="2">
    <source>
        <dbReference type="Proteomes" id="UP000634136"/>
    </source>
</evidence>
<protein>
    <submittedName>
        <fullName evidence="1">Uncharacterized protein</fullName>
    </submittedName>
</protein>
<organism evidence="1 2">
    <name type="scientific">Senna tora</name>
    <dbReference type="NCBI Taxonomy" id="362788"/>
    <lineage>
        <taxon>Eukaryota</taxon>
        <taxon>Viridiplantae</taxon>
        <taxon>Streptophyta</taxon>
        <taxon>Embryophyta</taxon>
        <taxon>Tracheophyta</taxon>
        <taxon>Spermatophyta</taxon>
        <taxon>Magnoliopsida</taxon>
        <taxon>eudicotyledons</taxon>
        <taxon>Gunneridae</taxon>
        <taxon>Pentapetalae</taxon>
        <taxon>rosids</taxon>
        <taxon>fabids</taxon>
        <taxon>Fabales</taxon>
        <taxon>Fabaceae</taxon>
        <taxon>Caesalpinioideae</taxon>
        <taxon>Cassia clade</taxon>
        <taxon>Senna</taxon>
    </lineage>
</organism>
<dbReference type="Proteomes" id="UP000634136">
    <property type="component" value="Unassembled WGS sequence"/>
</dbReference>
<gene>
    <name evidence="1" type="ORF">G2W53_024296</name>
</gene>
<proteinExistence type="predicted"/>
<name>A0A834WGT8_9FABA</name>
<comment type="caution">
    <text evidence="1">The sequence shown here is derived from an EMBL/GenBank/DDBJ whole genome shotgun (WGS) entry which is preliminary data.</text>
</comment>
<dbReference type="AlphaFoldDB" id="A0A834WGT8"/>
<sequence>MTKLISHPAVNSSVIGVGLTLIIEGSRGTIILNRNFQIEALGFYIYPGSGVEPRRIIVSFHSDLQRKGDPPSVSLLGHCIHRRLRRESSHCRLTGRDRVGGSTFQAVLERRPGIYPETPYPYPCPFAFAFGAEEGTHMALARAAQVGSPLEDRTSSAAAHIAIHIHLNGTQTMRDGDWRVVVVEEVEEAAAAAAVVMVSLPLETIILWVWSLVMIRSCWTLKPFLGSLSQGFQERETKKQG</sequence>
<accession>A0A834WGT8</accession>
<keyword evidence="2" id="KW-1185">Reference proteome</keyword>
<dbReference type="EMBL" id="JAAIUW010000008">
    <property type="protein sequence ID" value="KAF7818841.1"/>
    <property type="molecule type" value="Genomic_DNA"/>
</dbReference>